<feature type="compositionally biased region" description="Basic and acidic residues" evidence="8">
    <location>
        <begin position="941"/>
        <end position="953"/>
    </location>
</feature>
<comment type="cofactor">
    <cofactor evidence="7">
        <name>a divalent metal cation</name>
        <dbReference type="ChEBI" id="CHEBI:60240"/>
    </cofactor>
    <text evidence="7">Binds 2 divalent metal cations per subunit. Site 1 may preferentially bind zinc ions, while site 2 has a preference for magnesium and/or manganese ions.</text>
</comment>
<keyword evidence="2 6" id="KW-0479">Metal-binding</keyword>
<feature type="region of interest" description="Disordered" evidence="8">
    <location>
        <begin position="968"/>
        <end position="993"/>
    </location>
</feature>
<feature type="binding site" evidence="6">
    <location>
        <position position="582"/>
    </location>
    <ligand>
        <name>Zn(2+)</name>
        <dbReference type="ChEBI" id="CHEBI:29105"/>
        <label>1</label>
    </ligand>
</feature>
<feature type="binding site" evidence="5">
    <location>
        <begin position="542"/>
        <end position="546"/>
    </location>
    <ligand>
        <name>AMP</name>
        <dbReference type="ChEBI" id="CHEBI:456215"/>
    </ligand>
</feature>
<evidence type="ECO:0000256" key="8">
    <source>
        <dbReference type="SAM" id="MobiDB-lite"/>
    </source>
</evidence>
<feature type="binding site" evidence="6">
    <location>
        <position position="583"/>
    </location>
    <ligand>
        <name>Zn(2+)</name>
        <dbReference type="ChEBI" id="CHEBI:29105"/>
        <label>2</label>
    </ligand>
</feature>
<dbReference type="Pfam" id="PF00233">
    <property type="entry name" value="PDEase_I"/>
    <property type="match status" value="2"/>
</dbReference>
<feature type="compositionally biased region" description="Polar residues" evidence="8">
    <location>
        <begin position="908"/>
        <end position="940"/>
    </location>
</feature>
<keyword evidence="3 7" id="KW-0378">Hydrolase</keyword>
<feature type="region of interest" description="Disordered" evidence="8">
    <location>
        <begin position="1069"/>
        <end position="1094"/>
    </location>
</feature>
<protein>
    <recommendedName>
        <fullName evidence="7">Phosphodiesterase</fullName>
        <ecNumber evidence="7">3.1.4.-</ecNumber>
    </recommendedName>
</protein>
<dbReference type="InterPro" id="IPR036971">
    <property type="entry name" value="PDEase_catalytic_dom_sf"/>
</dbReference>
<accession>F0VZF6</accession>
<feature type="binding site" evidence="5">
    <location>
        <position position="583"/>
    </location>
    <ligand>
        <name>AMP</name>
        <dbReference type="ChEBI" id="CHEBI:456215"/>
    </ligand>
</feature>
<dbReference type="PRINTS" id="PR00387">
    <property type="entry name" value="PDIESTERASE1"/>
</dbReference>
<feature type="domain" description="PDEase" evidence="9">
    <location>
        <begin position="465"/>
        <end position="906"/>
    </location>
</feature>
<dbReference type="PROSITE" id="PS00126">
    <property type="entry name" value="PDEASE_I_1"/>
    <property type="match status" value="1"/>
</dbReference>
<dbReference type="GO" id="GO:0046872">
    <property type="term" value="F:metal ion binding"/>
    <property type="evidence" value="ECO:0007669"/>
    <property type="project" value="UniProtKB-KW"/>
</dbReference>
<dbReference type="Pfam" id="PF01590">
    <property type="entry name" value="GAF"/>
    <property type="match status" value="1"/>
</dbReference>
<feature type="region of interest" description="Disordered" evidence="8">
    <location>
        <begin position="674"/>
        <end position="695"/>
    </location>
</feature>
<dbReference type="InterPro" id="IPR029016">
    <property type="entry name" value="GAF-like_dom_sf"/>
</dbReference>
<feature type="binding site" evidence="6">
    <location>
        <position position="583"/>
    </location>
    <ligand>
        <name>Zn(2+)</name>
        <dbReference type="ChEBI" id="CHEBI:29105"/>
        <label>1</label>
    </ligand>
</feature>
<dbReference type="Gene3D" id="3.30.450.40">
    <property type="match status" value="2"/>
</dbReference>
<dbReference type="SUPFAM" id="SSF109604">
    <property type="entry name" value="HD-domain/PDEase-like"/>
    <property type="match status" value="1"/>
</dbReference>
<dbReference type="SUPFAM" id="SSF55781">
    <property type="entry name" value="GAF domain-like"/>
    <property type="match status" value="2"/>
</dbReference>
<dbReference type="SMART" id="SM00065">
    <property type="entry name" value="GAF"/>
    <property type="match status" value="2"/>
</dbReference>
<feature type="binding site" evidence="5">
    <location>
        <position position="812"/>
    </location>
    <ligand>
        <name>AMP</name>
        <dbReference type="ChEBI" id="CHEBI:456215"/>
    </ligand>
</feature>
<dbReference type="InterPro" id="IPR023174">
    <property type="entry name" value="PDEase_CS"/>
</dbReference>
<name>F0VZF6_9STRA</name>
<feature type="binding site" evidence="6">
    <location>
        <position position="546"/>
    </location>
    <ligand>
        <name>Zn(2+)</name>
        <dbReference type="ChEBI" id="CHEBI:29105"/>
        <label>1</label>
    </ligand>
</feature>
<organism evidence="10">
    <name type="scientific">Albugo laibachii Nc14</name>
    <dbReference type="NCBI Taxonomy" id="890382"/>
    <lineage>
        <taxon>Eukaryota</taxon>
        <taxon>Sar</taxon>
        <taxon>Stramenopiles</taxon>
        <taxon>Oomycota</taxon>
        <taxon>Peronosporomycetes</taxon>
        <taxon>Albuginales</taxon>
        <taxon>Albuginaceae</taxon>
        <taxon>Albugo</taxon>
    </lineage>
</organism>
<dbReference type="HOGENOM" id="CLU_286611_0_0_1"/>
<dbReference type="EC" id="3.1.4.-" evidence="7"/>
<dbReference type="Gene3D" id="1.10.1300.10">
    <property type="entry name" value="3'5'-cyclic nucleotide phosphodiesterase, catalytic domain"/>
    <property type="match status" value="2"/>
</dbReference>
<feature type="binding site" evidence="5">
    <location>
        <position position="863"/>
    </location>
    <ligand>
        <name>AMP</name>
        <dbReference type="ChEBI" id="CHEBI:456215"/>
    </ligand>
</feature>
<dbReference type="PROSITE" id="PS51845">
    <property type="entry name" value="PDEASE_I_2"/>
    <property type="match status" value="1"/>
</dbReference>
<evidence type="ECO:0000259" key="9">
    <source>
        <dbReference type="PROSITE" id="PS51845"/>
    </source>
</evidence>
<proteinExistence type="inferred from homology"/>
<sequence length="1094" mass="121944">MSGNVIQQHSSAQALSQSATMDALELHLWRTRQEAFWLLVSRIVQLNDVSMMLCAVLDHLEELFQCASCAIFLMDSNESKMCRVVKRAMHNEGFSFTADLPRKSGLVAQTIQNRMSVQLVNFASLEAYDPSVDLPQELPGQTLLSAPLSSNGLVYATIQLTNRKCTTSQTPDGSQHKESNWKGWETELISWLGCILNSCIRRTIDLHDVSLSERTQKALLNISSSASTEGTVLNLIEGVISGASHITKAERISLFMIDWETRQLWTLASSNHGENLRVSLDNSVLGFAATTMKVINITDPDKDERFAKAEDTCPGLDVHSALYVPIGTHECMRCFDKEEILGVLEVLNKDGGEEFTLDDEYAFEAFACEVAVILRRKRSEIDCIKLLTGTQSEKKLVRRRNSQINLLECLTSYPSTLRSKMTDHIRHSFKESRALSCDIVAPNAVYADESQRNVSMSACSDKESIIRQRESTCEGCSGHPNSTSTIPGWDFNIFVVESDSLIDYAHRMCMVVQMDQKLRIDSDTIWNFIYAVKTHYHPNPYHSFLHAVGVLHATYMILTTTQAPKLLTSLDIVGCLIAALCHDIDHPGHSNSYEIMAGTHLAMLYSDNSVLEHHHAFTTFHLLTKKEEVNVLKNLDPTEYRYIRKVIITAILGTDMAKHFNLCEKLDQLLHPTSGGTSSLTRHTQREQSLKYRSSCSSLLAPPIESSKKTAVPIESKTNQRDRNHSTQIINAVRGAVYYTDLSKGSSASVGIETKVADLASEPSATKTDTSSRQDETASNLDEHSRATKQFPQSKSLDDRLFLIKTIVHASDLSGQVYTRPVALKWSNLIAKEFANQALMESAENMPVSYTHLDDPLEMVEGQLFFLQKLVAPLWRLMQQIFPELQVCNRNLAQNLSHYEHELKRLRSCQSQSPESSQADESKSNTTPIRPKSVSTATEESTAKGDDMEHSVEDCGKGISEEETMKDLSNMSGSPEVKASTSTPQSKHVDAGTEGRAVAGVVKSTPARFNSFLLPHQLTDLQATECCHNTLCEGLDNSERSCVNSQRSEEILQQKKLERDMMSGCYNSFSSRSSISSISEGSVEEISERDIETI</sequence>
<feature type="active site" description="Proton donor" evidence="4">
    <location>
        <position position="542"/>
    </location>
</feature>
<dbReference type="AlphaFoldDB" id="F0VZF6"/>
<gene>
    <name evidence="10" type="primary">AlNc14C2G294</name>
    <name evidence="10" type="ORF">ALNC14_003290</name>
</gene>
<evidence type="ECO:0000256" key="4">
    <source>
        <dbReference type="PIRSR" id="PIRSR623088-1"/>
    </source>
</evidence>
<dbReference type="SMART" id="SM00471">
    <property type="entry name" value="HDc"/>
    <property type="match status" value="1"/>
</dbReference>
<evidence type="ECO:0000256" key="7">
    <source>
        <dbReference type="RuleBase" id="RU363067"/>
    </source>
</evidence>
<dbReference type="PANTHER" id="PTHR11347">
    <property type="entry name" value="CYCLIC NUCLEOTIDE PHOSPHODIESTERASE"/>
    <property type="match status" value="1"/>
</dbReference>
<dbReference type="InterPro" id="IPR023088">
    <property type="entry name" value="PDEase"/>
</dbReference>
<dbReference type="GO" id="GO:0007165">
    <property type="term" value="P:signal transduction"/>
    <property type="evidence" value="ECO:0007669"/>
    <property type="project" value="InterPro"/>
</dbReference>
<dbReference type="InterPro" id="IPR002073">
    <property type="entry name" value="PDEase_catalytic_dom"/>
</dbReference>
<evidence type="ECO:0000256" key="6">
    <source>
        <dbReference type="PIRSR" id="PIRSR623088-3"/>
    </source>
</evidence>
<reference evidence="10" key="1">
    <citation type="journal article" date="2011" name="PLoS Biol.">
        <title>Gene gain and loss during evolution of obligate parasitism in the white rust pathogen of Arabidopsis thaliana.</title>
        <authorList>
            <person name="Kemen E."/>
            <person name="Gardiner A."/>
            <person name="Schultz-Larsen T."/>
            <person name="Kemen A.C."/>
            <person name="Balmuth A.L."/>
            <person name="Robert-Seilaniantz A."/>
            <person name="Bailey K."/>
            <person name="Holub E."/>
            <person name="Studholme D.J."/>
            <person name="Maclean D."/>
            <person name="Jones J.D."/>
        </authorList>
    </citation>
    <scope>NUCLEOTIDE SEQUENCE</scope>
</reference>
<feature type="region of interest" description="Disordered" evidence="8">
    <location>
        <begin position="907"/>
        <end position="953"/>
    </location>
</feature>
<dbReference type="InterPro" id="IPR003018">
    <property type="entry name" value="GAF"/>
</dbReference>
<dbReference type="InterPro" id="IPR003607">
    <property type="entry name" value="HD/PDEase_dom"/>
</dbReference>
<evidence type="ECO:0000256" key="2">
    <source>
        <dbReference type="ARBA" id="ARBA00022723"/>
    </source>
</evidence>
<keyword evidence="1" id="KW-0140">cGMP</keyword>
<feature type="compositionally biased region" description="Polar residues" evidence="8">
    <location>
        <begin position="968"/>
        <end position="986"/>
    </location>
</feature>
<comment type="similarity">
    <text evidence="7">Belongs to the cyclic nucleotide phosphodiesterase family.</text>
</comment>
<dbReference type="GO" id="GO:0004114">
    <property type="term" value="F:3',5'-cyclic-nucleotide phosphodiesterase activity"/>
    <property type="evidence" value="ECO:0007669"/>
    <property type="project" value="InterPro"/>
</dbReference>
<evidence type="ECO:0000256" key="3">
    <source>
        <dbReference type="ARBA" id="ARBA00022801"/>
    </source>
</evidence>
<feature type="compositionally biased region" description="Low complexity" evidence="8">
    <location>
        <begin position="1069"/>
        <end position="1081"/>
    </location>
</feature>
<feature type="region of interest" description="Disordered" evidence="8">
    <location>
        <begin position="760"/>
        <end position="792"/>
    </location>
</feature>
<reference evidence="10" key="2">
    <citation type="submission" date="2011-02" db="EMBL/GenBank/DDBJ databases">
        <authorList>
            <person name="MacLean D."/>
        </authorList>
    </citation>
    <scope>NUCLEOTIDE SEQUENCE</scope>
</reference>
<feature type="region of interest" description="Disordered" evidence="8">
    <location>
        <begin position="707"/>
        <end position="727"/>
    </location>
</feature>
<evidence type="ECO:0000313" key="10">
    <source>
        <dbReference type="EMBL" id="CCA14186.1"/>
    </source>
</evidence>
<feature type="binding site" evidence="6">
    <location>
        <position position="812"/>
    </location>
    <ligand>
        <name>Zn(2+)</name>
        <dbReference type="ChEBI" id="CHEBI:29105"/>
        <label>1</label>
    </ligand>
</feature>
<evidence type="ECO:0000256" key="1">
    <source>
        <dbReference type="ARBA" id="ARBA00022535"/>
    </source>
</evidence>
<dbReference type="EMBL" id="FR824047">
    <property type="protein sequence ID" value="CCA14186.1"/>
    <property type="molecule type" value="Genomic_DNA"/>
</dbReference>
<evidence type="ECO:0000256" key="5">
    <source>
        <dbReference type="PIRSR" id="PIRSR623088-2"/>
    </source>
</evidence>
<dbReference type="CDD" id="cd00077">
    <property type="entry name" value="HDc"/>
    <property type="match status" value="1"/>
</dbReference>
<feature type="compositionally biased region" description="Basic and acidic residues" evidence="8">
    <location>
        <begin position="770"/>
        <end position="786"/>
    </location>
</feature>